<proteinExistence type="predicted"/>
<evidence type="ECO:0000256" key="1">
    <source>
        <dbReference type="SAM" id="MobiDB-lite"/>
    </source>
</evidence>
<dbReference type="RefSeq" id="WP_249701880.1">
    <property type="nucleotide sequence ID" value="NZ_JAMFLX010000054.1"/>
</dbReference>
<reference evidence="2 3" key="1">
    <citation type="submission" date="2022-05" db="EMBL/GenBank/DDBJ databases">
        <authorList>
            <person name="Park J.-S."/>
        </authorList>
    </citation>
    <scope>NUCLEOTIDE SEQUENCE [LARGE SCALE GENOMIC DNA]</scope>
    <source>
        <strain evidence="2 3">2012CJ34-2</strain>
    </source>
</reference>
<keyword evidence="3" id="KW-1185">Reference proteome</keyword>
<feature type="compositionally biased region" description="Basic and acidic residues" evidence="1">
    <location>
        <begin position="208"/>
        <end position="217"/>
    </location>
</feature>
<sequence>MKTSISGHWFKKLIMAGSWALLLLGLIFSLLVNPVFAHAVSKFDDGSLKIDWGSESIGNEFDDSDDEQEESDELSESEEEGEYEFEGQEDEDLPPNDSQQGFGINLENNQPEIPQAAVSDPAAEAIQTVKEKLSQAGEYLGSWFKKDDDKKPKTIGIEIDLNNKPFGKTPENSEAENVEGSGESTCASDKGHTSNRNSQKWGKKPKKQQQEEQKIVETDPDSLTKSGTETKKKKKTRQFKDTSKTAEQSSIADYLTSLAPKAEGGIGDLNTKEQEQNDSSMYSSVNGKRAGSDVRSWGKRNRNTKTAGDENAKQGTIGSKEIEGDSKEGISTVPNAGRISDWGVPPSKRRNAGTQQNDKGVTSKKSLQPEADSQKFAQEFVQAKTDGEREAVKRKYQLDKTYPAKKPVVTTSDAHFSSEKGRKSSSEVRGFGRRKNNANGTSSKVETVTTQDTVKTDTSTDAIQTTPEADSQKFAQEFAQAKTD</sequence>
<dbReference type="EMBL" id="JAMFLX010000054">
    <property type="protein sequence ID" value="MCL6272193.1"/>
    <property type="molecule type" value="Genomic_DNA"/>
</dbReference>
<accession>A0ABT0PLE6</accession>
<feature type="compositionally biased region" description="Acidic residues" evidence="1">
    <location>
        <begin position="60"/>
        <end position="94"/>
    </location>
</feature>
<evidence type="ECO:0000313" key="3">
    <source>
        <dbReference type="Proteomes" id="UP001203338"/>
    </source>
</evidence>
<feature type="compositionally biased region" description="Basic and acidic residues" evidence="1">
    <location>
        <begin position="416"/>
        <end position="426"/>
    </location>
</feature>
<feature type="compositionally biased region" description="Polar residues" evidence="1">
    <location>
        <begin position="277"/>
        <end position="286"/>
    </location>
</feature>
<feature type="region of interest" description="Disordered" evidence="1">
    <location>
        <begin position="54"/>
        <end position="125"/>
    </location>
</feature>
<comment type="caution">
    <text evidence="2">The sequence shown here is derived from an EMBL/GenBank/DDBJ whole genome shotgun (WGS) entry which is preliminary data.</text>
</comment>
<protein>
    <submittedName>
        <fullName evidence="2">Uncharacterized protein</fullName>
    </submittedName>
</protein>
<evidence type="ECO:0000313" key="2">
    <source>
        <dbReference type="EMBL" id="MCL6272193.1"/>
    </source>
</evidence>
<feature type="region of interest" description="Disordered" evidence="1">
    <location>
        <begin position="140"/>
        <end position="472"/>
    </location>
</feature>
<feature type="compositionally biased region" description="Basic and acidic residues" evidence="1">
    <location>
        <begin position="385"/>
        <end position="398"/>
    </location>
</feature>
<feature type="compositionally biased region" description="Polar residues" evidence="1">
    <location>
        <begin position="352"/>
        <end position="366"/>
    </location>
</feature>
<feature type="compositionally biased region" description="Low complexity" evidence="1">
    <location>
        <begin position="445"/>
        <end position="461"/>
    </location>
</feature>
<feature type="compositionally biased region" description="Polar residues" evidence="1">
    <location>
        <begin position="96"/>
        <end position="112"/>
    </location>
</feature>
<feature type="non-terminal residue" evidence="2">
    <location>
        <position position="484"/>
    </location>
</feature>
<name>A0ABT0PLE6_9GAMM</name>
<gene>
    <name evidence="2" type="ORF">M3P05_19925</name>
</gene>
<dbReference type="Proteomes" id="UP001203338">
    <property type="component" value="Unassembled WGS sequence"/>
</dbReference>
<organism evidence="2 3">
    <name type="scientific">Parendozoicomonas callyspongiae</name>
    <dbReference type="NCBI Taxonomy" id="2942213"/>
    <lineage>
        <taxon>Bacteria</taxon>
        <taxon>Pseudomonadati</taxon>
        <taxon>Pseudomonadota</taxon>
        <taxon>Gammaproteobacteria</taxon>
        <taxon>Oceanospirillales</taxon>
        <taxon>Endozoicomonadaceae</taxon>
        <taxon>Parendozoicomonas</taxon>
    </lineage>
</organism>